<keyword evidence="1" id="KW-1133">Transmembrane helix</keyword>
<sequence length="81" mass="8432">MGALMYVYASAATGLAFIVSIMISGPRRLPPNAVGIGAVRICKKDGTPMHRTTAIMHGGVASHSLTVHAQANPPIENQGIH</sequence>
<keyword evidence="1" id="KW-0472">Membrane</keyword>
<keyword evidence="1" id="KW-0812">Transmembrane</keyword>
<protein>
    <submittedName>
        <fullName evidence="2">Uncharacterized protein</fullName>
    </submittedName>
</protein>
<reference evidence="2" key="1">
    <citation type="submission" date="2016-09" db="EMBL/GenBank/DDBJ databases">
        <authorList>
            <person name="Capua I."/>
            <person name="De Benedictis P."/>
            <person name="Joannis T."/>
            <person name="Lombin L.H."/>
            <person name="Cattoli G."/>
        </authorList>
    </citation>
    <scope>NUCLEOTIDE SEQUENCE</scope>
    <source>
        <strain evidence="2">B9</strain>
    </source>
</reference>
<gene>
    <name evidence="2" type="ORF">CNECB9_2790005</name>
</gene>
<dbReference type="AlphaFoldDB" id="A0A1K0IT90"/>
<evidence type="ECO:0000256" key="1">
    <source>
        <dbReference type="SAM" id="Phobius"/>
    </source>
</evidence>
<evidence type="ECO:0000313" key="2">
    <source>
        <dbReference type="EMBL" id="SCU76168.1"/>
    </source>
</evidence>
<dbReference type="EMBL" id="FMSH01000200">
    <property type="protein sequence ID" value="SCU76168.1"/>
    <property type="molecule type" value="Genomic_DNA"/>
</dbReference>
<proteinExistence type="predicted"/>
<accession>A0A1K0IT90</accession>
<feature type="transmembrane region" description="Helical" evidence="1">
    <location>
        <begin position="6"/>
        <end position="23"/>
    </location>
</feature>
<name>A0A1K0IT90_CUPNE</name>
<organism evidence="2">
    <name type="scientific">Cupriavidus necator</name>
    <name type="common">Alcaligenes eutrophus</name>
    <name type="synonym">Ralstonia eutropha</name>
    <dbReference type="NCBI Taxonomy" id="106590"/>
    <lineage>
        <taxon>Bacteria</taxon>
        <taxon>Pseudomonadati</taxon>
        <taxon>Pseudomonadota</taxon>
        <taxon>Betaproteobacteria</taxon>
        <taxon>Burkholderiales</taxon>
        <taxon>Burkholderiaceae</taxon>
        <taxon>Cupriavidus</taxon>
    </lineage>
</organism>